<organism evidence="7 8">
    <name type="scientific">Ferrimonas sediminum</name>
    <dbReference type="NCBI Taxonomy" id="718193"/>
    <lineage>
        <taxon>Bacteria</taxon>
        <taxon>Pseudomonadati</taxon>
        <taxon>Pseudomonadota</taxon>
        <taxon>Gammaproteobacteria</taxon>
        <taxon>Alteromonadales</taxon>
        <taxon>Ferrimonadaceae</taxon>
        <taxon>Ferrimonas</taxon>
    </lineage>
</organism>
<name>A0A1G8SB75_9GAMM</name>
<evidence type="ECO:0000256" key="1">
    <source>
        <dbReference type="ARBA" id="ARBA00004651"/>
    </source>
</evidence>
<protein>
    <submittedName>
        <fullName evidence="7">Threonine/homoserine/homoserine lactone efflux protein</fullName>
    </submittedName>
</protein>
<comment type="subcellular location">
    <subcellularLocation>
        <location evidence="1">Cell membrane</location>
        <topology evidence="1">Multi-pass membrane protein</topology>
    </subcellularLocation>
</comment>
<evidence type="ECO:0000256" key="5">
    <source>
        <dbReference type="ARBA" id="ARBA00023136"/>
    </source>
</evidence>
<dbReference type="GO" id="GO:0005886">
    <property type="term" value="C:plasma membrane"/>
    <property type="evidence" value="ECO:0007669"/>
    <property type="project" value="UniProtKB-SubCell"/>
</dbReference>
<evidence type="ECO:0000256" key="2">
    <source>
        <dbReference type="ARBA" id="ARBA00022475"/>
    </source>
</evidence>
<sequence length="222" mass="23607">MNETTVLLTLASVHFVALMSPGPDFALVVQSAGRHGRRTGVFIALGLSLGILLHALFSLTGVSFLIQQHPLWFLCIKLAGGSYLLWLGVGALKYVMRHWRQRHSLGAAPVAAAAGSASASAGRALVKGFTTNILNPKALVFFVSLMSSLVPVSMSTQGKLMALLIIWGLSLGWFAALAWLLTSQRLQQRLNRARLGIDAVCGGIFTLLGGAIVLQSLTMALT</sequence>
<feature type="transmembrane region" description="Helical" evidence="6">
    <location>
        <begin position="71"/>
        <end position="92"/>
    </location>
</feature>
<feature type="transmembrane region" description="Helical" evidence="6">
    <location>
        <begin position="193"/>
        <end position="214"/>
    </location>
</feature>
<dbReference type="InterPro" id="IPR001123">
    <property type="entry name" value="LeuE-type"/>
</dbReference>
<dbReference type="GO" id="GO:0015171">
    <property type="term" value="F:amino acid transmembrane transporter activity"/>
    <property type="evidence" value="ECO:0007669"/>
    <property type="project" value="TreeGrafter"/>
</dbReference>
<dbReference type="PANTHER" id="PTHR30086">
    <property type="entry name" value="ARGININE EXPORTER PROTEIN ARGO"/>
    <property type="match status" value="1"/>
</dbReference>
<keyword evidence="8" id="KW-1185">Reference proteome</keyword>
<evidence type="ECO:0000256" key="3">
    <source>
        <dbReference type="ARBA" id="ARBA00022692"/>
    </source>
</evidence>
<feature type="transmembrane region" description="Helical" evidence="6">
    <location>
        <begin position="138"/>
        <end position="154"/>
    </location>
</feature>
<keyword evidence="5 6" id="KW-0472">Membrane</keyword>
<feature type="transmembrane region" description="Helical" evidence="6">
    <location>
        <begin position="42"/>
        <end position="66"/>
    </location>
</feature>
<reference evidence="8" key="1">
    <citation type="submission" date="2016-10" db="EMBL/GenBank/DDBJ databases">
        <authorList>
            <person name="Varghese N."/>
            <person name="Submissions S."/>
        </authorList>
    </citation>
    <scope>NUCLEOTIDE SEQUENCE [LARGE SCALE GENOMIC DNA]</scope>
    <source>
        <strain evidence="8">DSM 23317</strain>
    </source>
</reference>
<dbReference type="AlphaFoldDB" id="A0A1G8SB75"/>
<keyword evidence="4 6" id="KW-1133">Transmembrane helix</keyword>
<dbReference type="PANTHER" id="PTHR30086:SF17">
    <property type="entry name" value="LYSE FAMILY TRANSLOCATOR"/>
    <property type="match status" value="1"/>
</dbReference>
<keyword evidence="2" id="KW-1003">Cell membrane</keyword>
<accession>A0A1G8SB75</accession>
<gene>
    <name evidence="7" type="ORF">SAMN04488540_106111</name>
</gene>
<dbReference type="RefSeq" id="WP_090365018.1">
    <property type="nucleotide sequence ID" value="NZ_FNEM01000006.1"/>
</dbReference>
<keyword evidence="3 6" id="KW-0812">Transmembrane</keyword>
<dbReference type="PIRSF" id="PIRSF006324">
    <property type="entry name" value="LeuE"/>
    <property type="match status" value="1"/>
</dbReference>
<evidence type="ECO:0000313" key="8">
    <source>
        <dbReference type="Proteomes" id="UP000199527"/>
    </source>
</evidence>
<dbReference type="Proteomes" id="UP000199527">
    <property type="component" value="Unassembled WGS sequence"/>
</dbReference>
<evidence type="ECO:0000256" key="6">
    <source>
        <dbReference type="SAM" id="Phobius"/>
    </source>
</evidence>
<dbReference type="EMBL" id="FNEM01000006">
    <property type="protein sequence ID" value="SDJ25910.1"/>
    <property type="molecule type" value="Genomic_DNA"/>
</dbReference>
<evidence type="ECO:0000313" key="7">
    <source>
        <dbReference type="EMBL" id="SDJ25910.1"/>
    </source>
</evidence>
<feature type="transmembrane region" description="Helical" evidence="6">
    <location>
        <begin position="160"/>
        <end position="181"/>
    </location>
</feature>
<evidence type="ECO:0000256" key="4">
    <source>
        <dbReference type="ARBA" id="ARBA00022989"/>
    </source>
</evidence>
<dbReference type="OrthoDB" id="581870at2"/>
<proteinExistence type="predicted"/>
<dbReference type="Pfam" id="PF01810">
    <property type="entry name" value="LysE"/>
    <property type="match status" value="1"/>
</dbReference>